<dbReference type="AlphaFoldDB" id="A0A9Q0GX69"/>
<keyword evidence="1" id="KW-1133">Transmembrane helix</keyword>
<keyword evidence="3" id="KW-1185">Reference proteome</keyword>
<name>A0A9Q0GX69_9MAGN</name>
<reference evidence="2" key="1">
    <citation type="journal article" date="2023" name="Plant J.">
        <title>The genome of the king protea, Protea cynaroides.</title>
        <authorList>
            <person name="Chang J."/>
            <person name="Duong T.A."/>
            <person name="Schoeman C."/>
            <person name="Ma X."/>
            <person name="Roodt D."/>
            <person name="Barker N."/>
            <person name="Li Z."/>
            <person name="Van de Peer Y."/>
            <person name="Mizrachi E."/>
        </authorList>
    </citation>
    <scope>NUCLEOTIDE SEQUENCE</scope>
    <source>
        <tissue evidence="2">Young leaves</tissue>
    </source>
</reference>
<protein>
    <submittedName>
        <fullName evidence="2">Uncharacterized protein</fullName>
    </submittedName>
</protein>
<organism evidence="2 3">
    <name type="scientific">Protea cynaroides</name>
    <dbReference type="NCBI Taxonomy" id="273540"/>
    <lineage>
        <taxon>Eukaryota</taxon>
        <taxon>Viridiplantae</taxon>
        <taxon>Streptophyta</taxon>
        <taxon>Embryophyta</taxon>
        <taxon>Tracheophyta</taxon>
        <taxon>Spermatophyta</taxon>
        <taxon>Magnoliopsida</taxon>
        <taxon>Proteales</taxon>
        <taxon>Proteaceae</taxon>
        <taxon>Protea</taxon>
    </lineage>
</organism>
<gene>
    <name evidence="2" type="ORF">NE237_011968</name>
</gene>
<dbReference type="Proteomes" id="UP001141806">
    <property type="component" value="Unassembled WGS sequence"/>
</dbReference>
<dbReference type="EMBL" id="JAMYWD010000011">
    <property type="protein sequence ID" value="KAJ4955185.1"/>
    <property type="molecule type" value="Genomic_DNA"/>
</dbReference>
<keyword evidence="1" id="KW-0812">Transmembrane</keyword>
<evidence type="ECO:0000313" key="3">
    <source>
        <dbReference type="Proteomes" id="UP001141806"/>
    </source>
</evidence>
<proteinExistence type="predicted"/>
<evidence type="ECO:0000313" key="2">
    <source>
        <dbReference type="EMBL" id="KAJ4955185.1"/>
    </source>
</evidence>
<comment type="caution">
    <text evidence="2">The sequence shown here is derived from an EMBL/GenBank/DDBJ whole genome shotgun (WGS) entry which is preliminary data.</text>
</comment>
<sequence length="136" mass="15987">MSNHQQSQLSLNLSKRCSELLVFTIILDFISVRCLLFSGLTCHNLYKYPSFPNNFRSQNAFINREPSLSQETDFCTNLYILIVKEFIPLCFKHFRSLICIHDLVNHFILNFHFPFVVELCLTYGFPETIPLSIKCW</sequence>
<accession>A0A9Q0GX69</accession>
<feature type="transmembrane region" description="Helical" evidence="1">
    <location>
        <begin position="20"/>
        <end position="40"/>
    </location>
</feature>
<evidence type="ECO:0000256" key="1">
    <source>
        <dbReference type="SAM" id="Phobius"/>
    </source>
</evidence>
<keyword evidence="1" id="KW-0472">Membrane</keyword>